<organism evidence="2 3">
    <name type="scientific">Hibiscus sabdariffa</name>
    <name type="common">roselle</name>
    <dbReference type="NCBI Taxonomy" id="183260"/>
    <lineage>
        <taxon>Eukaryota</taxon>
        <taxon>Viridiplantae</taxon>
        <taxon>Streptophyta</taxon>
        <taxon>Embryophyta</taxon>
        <taxon>Tracheophyta</taxon>
        <taxon>Spermatophyta</taxon>
        <taxon>Magnoliopsida</taxon>
        <taxon>eudicotyledons</taxon>
        <taxon>Gunneridae</taxon>
        <taxon>Pentapetalae</taxon>
        <taxon>rosids</taxon>
        <taxon>malvids</taxon>
        <taxon>Malvales</taxon>
        <taxon>Malvaceae</taxon>
        <taxon>Malvoideae</taxon>
        <taxon>Hibiscus</taxon>
    </lineage>
</organism>
<feature type="region of interest" description="Disordered" evidence="1">
    <location>
        <begin position="40"/>
        <end position="81"/>
    </location>
</feature>
<reference evidence="2 3" key="1">
    <citation type="journal article" date="2024" name="G3 (Bethesda)">
        <title>Genome assembly of Hibiscus sabdariffa L. provides insights into metabolisms of medicinal natural products.</title>
        <authorList>
            <person name="Kim T."/>
        </authorList>
    </citation>
    <scope>NUCLEOTIDE SEQUENCE [LARGE SCALE GENOMIC DNA]</scope>
    <source>
        <strain evidence="2">TK-2024</strain>
        <tissue evidence="2">Old leaves</tissue>
    </source>
</reference>
<keyword evidence="3" id="KW-1185">Reference proteome</keyword>
<accession>A0ABR2QGX0</accession>
<evidence type="ECO:0000313" key="2">
    <source>
        <dbReference type="EMBL" id="KAK8999942.1"/>
    </source>
</evidence>
<dbReference type="Proteomes" id="UP001396334">
    <property type="component" value="Unassembled WGS sequence"/>
</dbReference>
<evidence type="ECO:0000313" key="3">
    <source>
        <dbReference type="Proteomes" id="UP001396334"/>
    </source>
</evidence>
<gene>
    <name evidence="2" type="ORF">V6N11_082080</name>
</gene>
<dbReference type="EMBL" id="JBBPBN010000038">
    <property type="protein sequence ID" value="KAK8999942.1"/>
    <property type="molecule type" value="Genomic_DNA"/>
</dbReference>
<feature type="compositionally biased region" description="Basic and acidic residues" evidence="1">
    <location>
        <begin position="40"/>
        <end position="60"/>
    </location>
</feature>
<protein>
    <submittedName>
        <fullName evidence="2">Uncharacterized protein</fullName>
    </submittedName>
</protein>
<comment type="caution">
    <text evidence="2">The sequence shown here is derived from an EMBL/GenBank/DDBJ whole genome shotgun (WGS) entry which is preliminary data.</text>
</comment>
<evidence type="ECO:0000256" key="1">
    <source>
        <dbReference type="SAM" id="MobiDB-lite"/>
    </source>
</evidence>
<name>A0ABR2QGX0_9ROSI</name>
<sequence length="149" mass="16532">MTKDIGKAQVQTNDMAQITASLNDILARLTQTEAKVRAMREDRQVPPEEHHPAHPVENVEPRLNIGGNNQKEAENVSEEDVDLTEYDIEDPDPRCLVIRQALNIQVAGLSPIVSLADLDPCYFEVISSIQSLPRFGTALAARTETVLYP</sequence>
<proteinExistence type="predicted"/>